<reference evidence="2" key="1">
    <citation type="submission" date="2016-09" db="EMBL/GenBank/DDBJ databases">
        <title>Complete Genome Sequence of Brevibacterium aurantiacum SMQ-1335.</title>
        <authorList>
            <person name="de Melo A.G."/>
            <person name="Labrie S.J."/>
            <person name="Dumaresq J."/>
            <person name="Roberts R.J."/>
            <person name="Tremblay D.M."/>
            <person name="Moineau S."/>
        </authorList>
    </citation>
    <scope>NUCLEOTIDE SEQUENCE</scope>
    <source>
        <strain evidence="2">SMQ-1335</strain>
    </source>
</reference>
<accession>A0A2H1KLJ4</accession>
<sequence>MSEATADLQPLVIAAINATGPRKVEEVEDGDEVTLVEETEENWVGRVGENARLIYSLINDDQSPVVKAVGRLSEAVKYVANVVEVKKEKSSNRAIVTLETKPSKKNPEGSETVRTDRFDDGGRPMASKARSLIGRRVLVFKYMESATDGSGRDFRILVDIKDLGEAREFDE</sequence>
<dbReference type="EMBL" id="FXZI01000012">
    <property type="protein sequence ID" value="SMY01480.1"/>
    <property type="molecule type" value="Genomic_DNA"/>
</dbReference>
<evidence type="ECO:0000313" key="6">
    <source>
        <dbReference type="Proteomes" id="UP000234300"/>
    </source>
</evidence>
<dbReference type="EMBL" id="FXYZ01000024">
    <property type="protein sequence ID" value="SMY00479.1"/>
    <property type="molecule type" value="Genomic_DNA"/>
</dbReference>
<dbReference type="PATRIC" id="fig|1703.10.peg.2810"/>
<feature type="region of interest" description="Disordered" evidence="1">
    <location>
        <begin position="101"/>
        <end position="125"/>
    </location>
</feature>
<evidence type="ECO:0000256" key="1">
    <source>
        <dbReference type="SAM" id="MobiDB-lite"/>
    </source>
</evidence>
<reference evidence="5" key="2">
    <citation type="submission" date="2016-09" db="EMBL/GenBank/DDBJ databases">
        <title>Complete Genome Sequence of Brevibacterium linens SMQ-1335.</title>
        <authorList>
            <person name="de Melo A.G."/>
            <person name="Labrie S.J."/>
            <person name="Dumaresq J."/>
            <person name="Roberts R.J."/>
            <person name="Tremblay D.M."/>
            <person name="Moineau S."/>
        </authorList>
    </citation>
    <scope>NUCLEOTIDE SEQUENCE [LARGE SCALE GENOMIC DNA]</scope>
    <source>
        <strain evidence="5">SMQ-1335</strain>
    </source>
</reference>
<evidence type="ECO:0000313" key="2">
    <source>
        <dbReference type="EMBL" id="AOP54431.1"/>
    </source>
</evidence>
<dbReference type="RefSeq" id="WP_069600532.1">
    <property type="nucleotide sequence ID" value="NZ_CP017150.1"/>
</dbReference>
<dbReference type="Proteomes" id="UP000094793">
    <property type="component" value="Chromosome"/>
</dbReference>
<dbReference type="KEGG" id="blin:BLSMQ_2725"/>
<name>A0A2H1KLJ4_BREAU</name>
<organism evidence="3 7">
    <name type="scientific">Brevibacterium aurantiacum</name>
    <dbReference type="NCBI Taxonomy" id="273384"/>
    <lineage>
        <taxon>Bacteria</taxon>
        <taxon>Bacillati</taxon>
        <taxon>Actinomycetota</taxon>
        <taxon>Actinomycetes</taxon>
        <taxon>Micrococcales</taxon>
        <taxon>Brevibacteriaceae</taxon>
        <taxon>Brevibacterium</taxon>
    </lineage>
</organism>
<gene>
    <name evidence="3" type="ORF">BAURA63_03448</name>
    <name evidence="4" type="ORF">BAURA86_03069</name>
    <name evidence="2" type="ORF">BLSMQ_2725</name>
</gene>
<dbReference type="Proteomes" id="UP000234300">
    <property type="component" value="Unassembled WGS sequence"/>
</dbReference>
<feature type="compositionally biased region" description="Basic and acidic residues" evidence="1">
    <location>
        <begin position="101"/>
        <end position="122"/>
    </location>
</feature>
<evidence type="ECO:0000313" key="5">
    <source>
        <dbReference type="Proteomes" id="UP000094793"/>
    </source>
</evidence>
<evidence type="ECO:0000313" key="3">
    <source>
        <dbReference type="EMBL" id="SMY00479.1"/>
    </source>
</evidence>
<evidence type="ECO:0000313" key="4">
    <source>
        <dbReference type="EMBL" id="SMY01480.1"/>
    </source>
</evidence>
<dbReference type="OrthoDB" id="4805435at2"/>
<accession>A0A1D7W609</accession>
<protein>
    <submittedName>
        <fullName evidence="3">Uncharacterized protein</fullName>
    </submittedName>
</protein>
<evidence type="ECO:0000313" key="7">
    <source>
        <dbReference type="Proteomes" id="UP000234327"/>
    </source>
</evidence>
<reference evidence="6 7" key="3">
    <citation type="submission" date="2017-03" db="EMBL/GenBank/DDBJ databases">
        <authorList>
            <person name="Afonso C.L."/>
            <person name="Miller P.J."/>
            <person name="Scott M.A."/>
            <person name="Spackman E."/>
            <person name="Goraichik I."/>
            <person name="Dimitrov K.M."/>
            <person name="Suarez D.L."/>
            <person name="Swayne D.E."/>
        </authorList>
    </citation>
    <scope>NUCLEOTIDE SEQUENCE [LARGE SCALE GENOMIC DNA]</scope>
    <source>
        <strain evidence="3">6</strain>
        <strain evidence="7">6(3)</strain>
        <strain evidence="4">8</strain>
        <strain evidence="6">8(6)</strain>
    </source>
</reference>
<dbReference type="AlphaFoldDB" id="A0A2H1KLJ4"/>
<proteinExistence type="predicted"/>
<dbReference type="EMBL" id="CP017150">
    <property type="protein sequence ID" value="AOP54431.1"/>
    <property type="molecule type" value="Genomic_DNA"/>
</dbReference>
<dbReference type="Proteomes" id="UP000234327">
    <property type="component" value="Unassembled WGS sequence"/>
</dbReference>